<sequence>MKHRMDRSRVRLGVILLGMLLVAVFAAGRPITAAASDRSVELTVYNDNLGLVKERRGMELPAGIGTVGFTDVASLIDPTSVRFRSLSEPGVRVLEQNYEYDIINDTALLQKYLGQRIRLTTVQGETLEGYLMSGGDNLILAATLQGGEVRIVKAAQIQSVTFPELPGGLVVRPTLVWLLTNPARAGAQQVEVSYLTGGLSWKADYVATINQDDNRIDLAGWVTLDNRSGADYRDARLKLVAGDLHRAPEEERQRAGDYLLKTASPERFQEQSFFEYHLYTLGRTTTVKNNQLKQVELLTAAAIPARKLFIYDGTADPKKVQVVLELVNSKANNLGMPLPKGRVRVQKADSDGALQFIGEDRIDHTAAAEKLRVALGNAFDIVGERIRTNVRDTGSTSREESYQITLRNHKQTAVDVTVVERMNGWNEWQIVKTDHRFVKTESGKAEFAVVVPPGGQETITYTVKYKW</sequence>
<keyword evidence="3" id="KW-1185">Reference proteome</keyword>
<evidence type="ECO:0000259" key="1">
    <source>
        <dbReference type="Pfam" id="PF13598"/>
    </source>
</evidence>
<dbReference type="PANTHER" id="PTHR38075">
    <property type="entry name" value="DUF4139 DOMAIN-CONTAINING PROTEIN"/>
    <property type="match status" value="1"/>
</dbReference>
<gene>
    <name evidence="2" type="ORF">EDC14_101821</name>
</gene>
<evidence type="ECO:0000313" key="2">
    <source>
        <dbReference type="EMBL" id="TCL64723.1"/>
    </source>
</evidence>
<dbReference type="AlphaFoldDB" id="A0A4R1RFJ8"/>
<protein>
    <recommendedName>
        <fullName evidence="1">DUF4139 domain-containing protein</fullName>
    </recommendedName>
</protein>
<proteinExistence type="predicted"/>
<comment type="caution">
    <text evidence="2">The sequence shown here is derived from an EMBL/GenBank/DDBJ whole genome shotgun (WGS) entry which is preliminary data.</text>
</comment>
<dbReference type="PANTHER" id="PTHR38075:SF1">
    <property type="entry name" value="DUF4139 DOMAIN-CONTAINING PROTEIN"/>
    <property type="match status" value="1"/>
</dbReference>
<accession>A0A4R1RFJ8</accession>
<organism evidence="2 3">
    <name type="scientific">Hydrogenispora ethanolica</name>
    <dbReference type="NCBI Taxonomy" id="1082276"/>
    <lineage>
        <taxon>Bacteria</taxon>
        <taxon>Bacillati</taxon>
        <taxon>Bacillota</taxon>
        <taxon>Hydrogenispora</taxon>
    </lineage>
</organism>
<dbReference type="RefSeq" id="WP_132015049.1">
    <property type="nucleotide sequence ID" value="NZ_SLUN01000018.1"/>
</dbReference>
<reference evidence="2 3" key="1">
    <citation type="submission" date="2019-03" db="EMBL/GenBank/DDBJ databases">
        <title>Genomic Encyclopedia of Type Strains, Phase IV (KMG-IV): sequencing the most valuable type-strain genomes for metagenomic binning, comparative biology and taxonomic classification.</title>
        <authorList>
            <person name="Goeker M."/>
        </authorList>
    </citation>
    <scope>NUCLEOTIDE SEQUENCE [LARGE SCALE GENOMIC DNA]</scope>
    <source>
        <strain evidence="2 3">LX-B</strain>
    </source>
</reference>
<dbReference type="OrthoDB" id="9783078at2"/>
<dbReference type="Proteomes" id="UP000295008">
    <property type="component" value="Unassembled WGS sequence"/>
</dbReference>
<name>A0A4R1RFJ8_HYDET</name>
<dbReference type="EMBL" id="SLUN01000018">
    <property type="protein sequence ID" value="TCL64723.1"/>
    <property type="molecule type" value="Genomic_DNA"/>
</dbReference>
<feature type="domain" description="DUF4139" evidence="1">
    <location>
        <begin position="190"/>
        <end position="467"/>
    </location>
</feature>
<dbReference type="InterPro" id="IPR037291">
    <property type="entry name" value="DUF4139"/>
</dbReference>
<evidence type="ECO:0000313" key="3">
    <source>
        <dbReference type="Proteomes" id="UP000295008"/>
    </source>
</evidence>
<dbReference type="Pfam" id="PF13598">
    <property type="entry name" value="DUF4139"/>
    <property type="match status" value="1"/>
</dbReference>